<dbReference type="GO" id="GO:0016628">
    <property type="term" value="F:oxidoreductase activity, acting on the CH-CH group of donors, NAD or NADP as acceptor"/>
    <property type="evidence" value="ECO:0007669"/>
    <property type="project" value="InterPro"/>
</dbReference>
<organism evidence="2 3">
    <name type="scientific">Candidatus Nitrospira allomarina</name>
    <dbReference type="NCBI Taxonomy" id="3020900"/>
    <lineage>
        <taxon>Bacteria</taxon>
        <taxon>Pseudomonadati</taxon>
        <taxon>Nitrospirota</taxon>
        <taxon>Nitrospiria</taxon>
        <taxon>Nitrospirales</taxon>
        <taxon>Nitrospiraceae</taxon>
        <taxon>Nitrospira</taxon>
    </lineage>
</organism>
<dbReference type="Proteomes" id="UP001302719">
    <property type="component" value="Chromosome"/>
</dbReference>
<sequence length="501" mass="56098">MRIKDVIVIGAGPAGSAMATLLAEEGYSVLLLEKGVFPRDKVCGDFVSPKGLLHLKKLGCYEEIASRGYTPIKQASVYLNGSKLFEGNLPHVPGYPPFAHAVPRNDLDEILFRRAQDAGAVTIEECQVVGFHTTPTMVCVEAQKAGRRRRFAGRVIIGADGANSVVARFADLTMNDARYVFPSIRGYCRGLSFEQALLFVDEDFFPGFGWIFPVSGDLSNVGVGMVKETLGKHRISLKDFFRKFESFIKSMASKNGKVVEIDSIKGWPIKSYGGARRNFFERGLLIGEAACFVDPISGEGIPLALESAELGFDTLKLAFDRGDFTANLLSDYERRWKERWDPDFKVSDLVVSLIRNRYLAKLWIQSFRVMGMTALRDKNYAHTIGGIMAGLIPNREGFSPEIFIKSLLHAPPFWLEAFDIRTRHTFFDSLTRGIEWFSWELGVGRDLLNDFEWFAAWASEVNQKQRELFKILGSAAPSTLRTVPARKYLAAKVETMSPKRL</sequence>
<gene>
    <name evidence="2" type="ORF">PP769_02255</name>
</gene>
<dbReference type="InterPro" id="IPR050407">
    <property type="entry name" value="Geranylgeranyl_reductase"/>
</dbReference>
<dbReference type="PANTHER" id="PTHR42685:SF22">
    <property type="entry name" value="CONDITIONED MEDIUM FACTOR RECEPTOR 1"/>
    <property type="match status" value="1"/>
</dbReference>
<dbReference type="InterPro" id="IPR011777">
    <property type="entry name" value="Geranylgeranyl_Rdtase_fam"/>
</dbReference>
<proteinExistence type="predicted"/>
<accession>A0AA96GEL8</accession>
<name>A0AA96GEL8_9BACT</name>
<dbReference type="SUPFAM" id="SSF51905">
    <property type="entry name" value="FAD/NAD(P)-binding domain"/>
    <property type="match status" value="1"/>
</dbReference>
<dbReference type="InterPro" id="IPR036188">
    <property type="entry name" value="FAD/NAD-bd_sf"/>
</dbReference>
<dbReference type="KEGG" id="nall:PP769_02255"/>
<dbReference type="InterPro" id="IPR002938">
    <property type="entry name" value="FAD-bd"/>
</dbReference>
<reference evidence="2 3" key="1">
    <citation type="submission" date="2023-01" db="EMBL/GenBank/DDBJ databases">
        <title>Cultivation and genomic characterization of new, ubiquitous marine nitrite-oxidizing bacteria from the Nitrospirales.</title>
        <authorList>
            <person name="Mueller A.J."/>
            <person name="Daebeler A."/>
            <person name="Herbold C.W."/>
            <person name="Kirkegaard R.H."/>
            <person name="Daims H."/>
        </authorList>
    </citation>
    <scope>NUCLEOTIDE SEQUENCE [LARGE SCALE GENOMIC DNA]</scope>
    <source>
        <strain evidence="2 3">VA</strain>
    </source>
</reference>
<evidence type="ECO:0000259" key="1">
    <source>
        <dbReference type="Pfam" id="PF01494"/>
    </source>
</evidence>
<dbReference type="GO" id="GO:0071949">
    <property type="term" value="F:FAD binding"/>
    <property type="evidence" value="ECO:0007669"/>
    <property type="project" value="InterPro"/>
</dbReference>
<dbReference type="EMBL" id="CP116967">
    <property type="protein sequence ID" value="WNM58610.1"/>
    <property type="molecule type" value="Genomic_DNA"/>
</dbReference>
<dbReference type="AlphaFoldDB" id="A0AA96GEL8"/>
<feature type="domain" description="FAD-binding" evidence="1">
    <location>
        <begin position="5"/>
        <end position="333"/>
    </location>
</feature>
<dbReference type="Gene3D" id="3.50.50.60">
    <property type="entry name" value="FAD/NAD(P)-binding domain"/>
    <property type="match status" value="1"/>
</dbReference>
<evidence type="ECO:0000313" key="2">
    <source>
        <dbReference type="EMBL" id="WNM58610.1"/>
    </source>
</evidence>
<dbReference type="Pfam" id="PF01494">
    <property type="entry name" value="FAD_binding_3"/>
    <property type="match status" value="1"/>
</dbReference>
<evidence type="ECO:0000313" key="3">
    <source>
        <dbReference type="Proteomes" id="UP001302719"/>
    </source>
</evidence>
<dbReference type="RefSeq" id="WP_312644673.1">
    <property type="nucleotide sequence ID" value="NZ_CP116967.1"/>
</dbReference>
<dbReference type="NCBIfam" id="TIGR02032">
    <property type="entry name" value="GG-red-SF"/>
    <property type="match status" value="1"/>
</dbReference>
<dbReference type="PANTHER" id="PTHR42685">
    <property type="entry name" value="GERANYLGERANYL DIPHOSPHATE REDUCTASE"/>
    <property type="match status" value="1"/>
</dbReference>
<protein>
    <submittedName>
        <fullName evidence="2">NAD(P)/FAD-dependent oxidoreductase</fullName>
    </submittedName>
</protein>
<keyword evidence="3" id="KW-1185">Reference proteome</keyword>
<dbReference type="PRINTS" id="PR00420">
    <property type="entry name" value="RNGMNOXGNASE"/>
</dbReference>